<sequence length="81" mass="8922">MSAFRCGERVFILFCIVTGWLYLNSIQQISQIPAPAFGQEKIPWDEKGVSSLQEKDVMIDVGGIVPEKMLAHNISGKGGKI</sequence>
<keyword evidence="2" id="KW-1185">Reference proteome</keyword>
<dbReference type="AlphaFoldDB" id="A0A016V3E4"/>
<comment type="caution">
    <text evidence="1">The sequence shown here is derived from an EMBL/GenBank/DDBJ whole genome shotgun (WGS) entry which is preliminary data.</text>
</comment>
<name>A0A016V3E4_9BILA</name>
<protein>
    <submittedName>
        <fullName evidence="1">Uncharacterized protein</fullName>
    </submittedName>
</protein>
<gene>
    <name evidence="1" type="primary">Acey_s0018.g3636</name>
    <name evidence="1" type="ORF">Y032_0018g3636</name>
</gene>
<evidence type="ECO:0000313" key="2">
    <source>
        <dbReference type="Proteomes" id="UP000024635"/>
    </source>
</evidence>
<dbReference type="EMBL" id="JARK01001354">
    <property type="protein sequence ID" value="EYC21965.1"/>
    <property type="molecule type" value="Genomic_DNA"/>
</dbReference>
<proteinExistence type="predicted"/>
<accession>A0A016V3E4</accession>
<organism evidence="1 2">
    <name type="scientific">Ancylostoma ceylanicum</name>
    <dbReference type="NCBI Taxonomy" id="53326"/>
    <lineage>
        <taxon>Eukaryota</taxon>
        <taxon>Metazoa</taxon>
        <taxon>Ecdysozoa</taxon>
        <taxon>Nematoda</taxon>
        <taxon>Chromadorea</taxon>
        <taxon>Rhabditida</taxon>
        <taxon>Rhabditina</taxon>
        <taxon>Rhabditomorpha</taxon>
        <taxon>Strongyloidea</taxon>
        <taxon>Ancylostomatidae</taxon>
        <taxon>Ancylostomatinae</taxon>
        <taxon>Ancylostoma</taxon>
    </lineage>
</organism>
<evidence type="ECO:0000313" key="1">
    <source>
        <dbReference type="EMBL" id="EYC21965.1"/>
    </source>
</evidence>
<dbReference type="Proteomes" id="UP000024635">
    <property type="component" value="Unassembled WGS sequence"/>
</dbReference>
<reference evidence="2" key="1">
    <citation type="journal article" date="2015" name="Nat. Genet.">
        <title>The genome and transcriptome of the zoonotic hookworm Ancylostoma ceylanicum identify infection-specific gene families.</title>
        <authorList>
            <person name="Schwarz E.M."/>
            <person name="Hu Y."/>
            <person name="Antoshechkin I."/>
            <person name="Miller M.M."/>
            <person name="Sternberg P.W."/>
            <person name="Aroian R.V."/>
        </authorList>
    </citation>
    <scope>NUCLEOTIDE SEQUENCE</scope>
    <source>
        <strain evidence="2">HY135</strain>
    </source>
</reference>